<name>A0ABD3CER9_9LAMI</name>
<evidence type="ECO:0000313" key="3">
    <source>
        <dbReference type="EMBL" id="KAL3628062.1"/>
    </source>
</evidence>
<accession>A0ABD3CER9</accession>
<keyword evidence="1" id="KW-0233">DNA recombination</keyword>
<dbReference type="GO" id="GO:0005524">
    <property type="term" value="F:ATP binding"/>
    <property type="evidence" value="ECO:0007669"/>
    <property type="project" value="UniProtKB-KW"/>
</dbReference>
<comment type="catalytic activity">
    <reaction evidence="1">
        <text>ATP + H2O = ADP + phosphate + H(+)</text>
        <dbReference type="Rhea" id="RHEA:13065"/>
        <dbReference type="ChEBI" id="CHEBI:15377"/>
        <dbReference type="ChEBI" id="CHEBI:15378"/>
        <dbReference type="ChEBI" id="CHEBI:30616"/>
        <dbReference type="ChEBI" id="CHEBI:43474"/>
        <dbReference type="ChEBI" id="CHEBI:456216"/>
        <dbReference type="EC" id="5.6.2.3"/>
    </reaction>
</comment>
<dbReference type="PANTHER" id="PTHR10492">
    <property type="match status" value="1"/>
</dbReference>
<evidence type="ECO:0000313" key="4">
    <source>
        <dbReference type="Proteomes" id="UP001632038"/>
    </source>
</evidence>
<dbReference type="GO" id="GO:0006281">
    <property type="term" value="P:DNA repair"/>
    <property type="evidence" value="ECO:0007669"/>
    <property type="project" value="UniProtKB-KW"/>
</dbReference>
<dbReference type="Pfam" id="PF05970">
    <property type="entry name" value="PIF1"/>
    <property type="match status" value="1"/>
</dbReference>
<comment type="caution">
    <text evidence="3">The sequence shown here is derived from an EMBL/GenBank/DDBJ whole genome shotgun (WGS) entry which is preliminary data.</text>
</comment>
<keyword evidence="4" id="KW-1185">Reference proteome</keyword>
<keyword evidence="1" id="KW-0227">DNA damage</keyword>
<dbReference type="GO" id="GO:0016787">
    <property type="term" value="F:hydrolase activity"/>
    <property type="evidence" value="ECO:0007669"/>
    <property type="project" value="UniProtKB-KW"/>
</dbReference>
<feature type="domain" description="DNA helicase Pif1-like DEAD-box helicase" evidence="2">
    <location>
        <begin position="1"/>
        <end position="50"/>
    </location>
</feature>
<protein>
    <recommendedName>
        <fullName evidence="1">ATP-dependent DNA helicase</fullName>
        <ecNumber evidence="1">5.6.2.3</ecNumber>
    </recommendedName>
</protein>
<reference evidence="4" key="1">
    <citation type="journal article" date="2024" name="IScience">
        <title>Strigolactones Initiate the Formation of Haustorium-like Structures in Castilleja.</title>
        <authorList>
            <person name="Buerger M."/>
            <person name="Peterson D."/>
            <person name="Chory J."/>
        </authorList>
    </citation>
    <scope>NUCLEOTIDE SEQUENCE [LARGE SCALE GENOMIC DNA]</scope>
</reference>
<keyword evidence="1" id="KW-0347">Helicase</keyword>
<dbReference type="GO" id="GO:0043139">
    <property type="term" value="F:5'-3' DNA helicase activity"/>
    <property type="evidence" value="ECO:0007669"/>
    <property type="project" value="UniProtKB-EC"/>
</dbReference>
<dbReference type="AlphaFoldDB" id="A0ABD3CER9"/>
<organism evidence="3 4">
    <name type="scientific">Castilleja foliolosa</name>
    <dbReference type="NCBI Taxonomy" id="1961234"/>
    <lineage>
        <taxon>Eukaryota</taxon>
        <taxon>Viridiplantae</taxon>
        <taxon>Streptophyta</taxon>
        <taxon>Embryophyta</taxon>
        <taxon>Tracheophyta</taxon>
        <taxon>Spermatophyta</taxon>
        <taxon>Magnoliopsida</taxon>
        <taxon>eudicotyledons</taxon>
        <taxon>Gunneridae</taxon>
        <taxon>Pentapetalae</taxon>
        <taxon>asterids</taxon>
        <taxon>lamiids</taxon>
        <taxon>Lamiales</taxon>
        <taxon>Orobanchaceae</taxon>
        <taxon>Pedicularideae</taxon>
        <taxon>Castillejinae</taxon>
        <taxon>Castilleja</taxon>
    </lineage>
</organism>
<comment type="similarity">
    <text evidence="1">Belongs to the helicase family.</text>
</comment>
<keyword evidence="1" id="KW-0547">Nucleotide-binding</keyword>
<dbReference type="Proteomes" id="UP001632038">
    <property type="component" value="Unassembled WGS sequence"/>
</dbReference>
<dbReference type="EC" id="5.6.2.3" evidence="1"/>
<gene>
    <name evidence="3" type="ORF">CASFOL_028164</name>
</gene>
<keyword evidence="1" id="KW-0067">ATP-binding</keyword>
<keyword evidence="1" id="KW-0378">Hydrolase</keyword>
<proteinExistence type="inferred from homology"/>
<keyword evidence="1" id="KW-0234">DNA repair</keyword>
<comment type="cofactor">
    <cofactor evidence="1">
        <name>Mg(2+)</name>
        <dbReference type="ChEBI" id="CHEBI:18420"/>
    </cofactor>
</comment>
<dbReference type="GO" id="GO:0006310">
    <property type="term" value="P:DNA recombination"/>
    <property type="evidence" value="ECO:0007669"/>
    <property type="project" value="UniProtKB-KW"/>
</dbReference>
<dbReference type="EMBL" id="JAVIJP010000037">
    <property type="protein sequence ID" value="KAL3628062.1"/>
    <property type="molecule type" value="Genomic_DNA"/>
</dbReference>
<sequence>MRCKRQIVLNVASSGIASLLLPGGRKFKILLTPHETSTCNIKLGTNLAETSTGL</sequence>
<evidence type="ECO:0000259" key="2">
    <source>
        <dbReference type="Pfam" id="PF05970"/>
    </source>
</evidence>
<dbReference type="InterPro" id="IPR010285">
    <property type="entry name" value="DNA_helicase_pif1-like_DEAD"/>
</dbReference>
<evidence type="ECO:0000256" key="1">
    <source>
        <dbReference type="RuleBase" id="RU363044"/>
    </source>
</evidence>
<dbReference type="PANTHER" id="PTHR10492:SF101">
    <property type="entry name" value="ATP-DEPENDENT DNA HELICASE"/>
    <property type="match status" value="1"/>
</dbReference>